<name>A0AA88A913_FICCA</name>
<keyword evidence="16" id="KW-0325">Glycoprotein</keyword>
<evidence type="ECO:0000256" key="11">
    <source>
        <dbReference type="ARBA" id="ARBA00022840"/>
    </source>
</evidence>
<evidence type="ECO:0000256" key="13">
    <source>
        <dbReference type="ARBA" id="ARBA00023136"/>
    </source>
</evidence>
<evidence type="ECO:0000256" key="7">
    <source>
        <dbReference type="ARBA" id="ARBA00022729"/>
    </source>
</evidence>
<protein>
    <recommendedName>
        <fullName evidence="2">non-specific serine/threonine protein kinase</fullName>
        <ecNumber evidence="2">2.7.11.1</ecNumber>
    </recommendedName>
</protein>
<comment type="catalytic activity">
    <reaction evidence="17">
        <text>L-threonyl-[protein] + ATP = O-phospho-L-threonyl-[protein] + ADP + H(+)</text>
        <dbReference type="Rhea" id="RHEA:46608"/>
        <dbReference type="Rhea" id="RHEA-COMP:11060"/>
        <dbReference type="Rhea" id="RHEA-COMP:11605"/>
        <dbReference type="ChEBI" id="CHEBI:15378"/>
        <dbReference type="ChEBI" id="CHEBI:30013"/>
        <dbReference type="ChEBI" id="CHEBI:30616"/>
        <dbReference type="ChEBI" id="CHEBI:61977"/>
        <dbReference type="ChEBI" id="CHEBI:456216"/>
        <dbReference type="EC" id="2.7.11.1"/>
    </reaction>
</comment>
<keyword evidence="12 19" id="KW-1133">Transmembrane helix</keyword>
<dbReference type="FunFam" id="3.30.200.20:FF:000330">
    <property type="entry name" value="G-type lectin S-receptor-like serine/threonine-protein kinase At4g03230"/>
    <property type="match status" value="1"/>
</dbReference>
<dbReference type="InterPro" id="IPR000719">
    <property type="entry name" value="Prot_kinase_dom"/>
</dbReference>
<dbReference type="SUPFAM" id="SSF56112">
    <property type="entry name" value="Protein kinase-like (PK-like)"/>
    <property type="match status" value="2"/>
</dbReference>
<evidence type="ECO:0000256" key="16">
    <source>
        <dbReference type="ARBA" id="ARBA00023180"/>
    </source>
</evidence>
<keyword evidence="8" id="KW-0430">Lectin</keyword>
<dbReference type="AlphaFoldDB" id="A0AA88A913"/>
<evidence type="ECO:0000313" key="22">
    <source>
        <dbReference type="Proteomes" id="UP001187192"/>
    </source>
</evidence>
<feature type="transmembrane region" description="Helical" evidence="19">
    <location>
        <begin position="12"/>
        <end position="34"/>
    </location>
</feature>
<keyword evidence="7" id="KW-0732">Signal</keyword>
<keyword evidence="11" id="KW-0067">ATP-binding</keyword>
<dbReference type="SMART" id="SM00220">
    <property type="entry name" value="S_TKc"/>
    <property type="match status" value="1"/>
</dbReference>
<dbReference type="GO" id="GO:0005886">
    <property type="term" value="C:plasma membrane"/>
    <property type="evidence" value="ECO:0007669"/>
    <property type="project" value="UniProtKB-SubCell"/>
</dbReference>
<accession>A0AA88A913</accession>
<proteinExistence type="predicted"/>
<evidence type="ECO:0000256" key="12">
    <source>
        <dbReference type="ARBA" id="ARBA00022989"/>
    </source>
</evidence>
<dbReference type="Proteomes" id="UP001187192">
    <property type="component" value="Unassembled WGS sequence"/>
</dbReference>
<evidence type="ECO:0000256" key="5">
    <source>
        <dbReference type="ARBA" id="ARBA00022679"/>
    </source>
</evidence>
<keyword evidence="5" id="KW-0808">Transferase</keyword>
<keyword evidence="15" id="KW-0675">Receptor</keyword>
<evidence type="ECO:0000256" key="4">
    <source>
        <dbReference type="ARBA" id="ARBA00022527"/>
    </source>
</evidence>
<comment type="catalytic activity">
    <reaction evidence="18">
        <text>L-seryl-[protein] + ATP = O-phospho-L-seryl-[protein] + ADP + H(+)</text>
        <dbReference type="Rhea" id="RHEA:17989"/>
        <dbReference type="Rhea" id="RHEA-COMP:9863"/>
        <dbReference type="Rhea" id="RHEA-COMP:11604"/>
        <dbReference type="ChEBI" id="CHEBI:15378"/>
        <dbReference type="ChEBI" id="CHEBI:29999"/>
        <dbReference type="ChEBI" id="CHEBI:30616"/>
        <dbReference type="ChEBI" id="CHEBI:83421"/>
        <dbReference type="ChEBI" id="CHEBI:456216"/>
        <dbReference type="EC" id="2.7.11.1"/>
    </reaction>
</comment>
<keyword evidence="9" id="KW-0547">Nucleotide-binding</keyword>
<comment type="subcellular location">
    <subcellularLocation>
        <location evidence="1">Cell membrane</location>
        <topology evidence="1">Single-pass type I membrane protein</topology>
    </subcellularLocation>
</comment>
<evidence type="ECO:0000256" key="2">
    <source>
        <dbReference type="ARBA" id="ARBA00012513"/>
    </source>
</evidence>
<dbReference type="InterPro" id="IPR001245">
    <property type="entry name" value="Ser-Thr/Tyr_kinase_cat_dom"/>
</dbReference>
<keyword evidence="6 19" id="KW-0812">Transmembrane</keyword>
<keyword evidence="10" id="KW-0418">Kinase</keyword>
<dbReference type="Gene3D" id="1.10.510.10">
    <property type="entry name" value="Transferase(Phosphotransferase) domain 1"/>
    <property type="match status" value="1"/>
</dbReference>
<evidence type="ECO:0000256" key="14">
    <source>
        <dbReference type="ARBA" id="ARBA00023157"/>
    </source>
</evidence>
<dbReference type="GO" id="GO:0004674">
    <property type="term" value="F:protein serine/threonine kinase activity"/>
    <property type="evidence" value="ECO:0007669"/>
    <property type="project" value="UniProtKB-KW"/>
</dbReference>
<keyword evidence="14" id="KW-1015">Disulfide bond</keyword>
<dbReference type="PROSITE" id="PS50011">
    <property type="entry name" value="PROTEIN_KINASE_DOM"/>
    <property type="match status" value="1"/>
</dbReference>
<dbReference type="Pfam" id="PF00069">
    <property type="entry name" value="Pkinase"/>
    <property type="match status" value="1"/>
</dbReference>
<dbReference type="Gene3D" id="3.30.200.20">
    <property type="entry name" value="Phosphorylase Kinase, domain 1"/>
    <property type="match status" value="2"/>
</dbReference>
<evidence type="ECO:0000256" key="3">
    <source>
        <dbReference type="ARBA" id="ARBA00022475"/>
    </source>
</evidence>
<gene>
    <name evidence="21" type="ORF">TIFTF001_019456</name>
</gene>
<feature type="domain" description="Protein kinase" evidence="20">
    <location>
        <begin position="266"/>
        <end position="543"/>
    </location>
</feature>
<organism evidence="21 22">
    <name type="scientific">Ficus carica</name>
    <name type="common">Common fig</name>
    <dbReference type="NCBI Taxonomy" id="3494"/>
    <lineage>
        <taxon>Eukaryota</taxon>
        <taxon>Viridiplantae</taxon>
        <taxon>Streptophyta</taxon>
        <taxon>Embryophyta</taxon>
        <taxon>Tracheophyta</taxon>
        <taxon>Spermatophyta</taxon>
        <taxon>Magnoliopsida</taxon>
        <taxon>eudicotyledons</taxon>
        <taxon>Gunneridae</taxon>
        <taxon>Pentapetalae</taxon>
        <taxon>rosids</taxon>
        <taxon>fabids</taxon>
        <taxon>Rosales</taxon>
        <taxon>Moraceae</taxon>
        <taxon>Ficeae</taxon>
        <taxon>Ficus</taxon>
    </lineage>
</organism>
<dbReference type="CDD" id="cd14066">
    <property type="entry name" value="STKc_IRAK"/>
    <property type="match status" value="1"/>
</dbReference>
<dbReference type="FunFam" id="1.10.510.10:FF:000060">
    <property type="entry name" value="G-type lectin S-receptor-like serine/threonine-protein kinase"/>
    <property type="match status" value="1"/>
</dbReference>
<keyword evidence="13 19" id="KW-0472">Membrane</keyword>
<feature type="transmembrane region" description="Helical" evidence="19">
    <location>
        <begin position="40"/>
        <end position="60"/>
    </location>
</feature>
<dbReference type="InterPro" id="IPR011009">
    <property type="entry name" value="Kinase-like_dom_sf"/>
</dbReference>
<evidence type="ECO:0000259" key="20">
    <source>
        <dbReference type="PROSITE" id="PS50011"/>
    </source>
</evidence>
<dbReference type="GO" id="GO:0005524">
    <property type="term" value="F:ATP binding"/>
    <property type="evidence" value="ECO:0007669"/>
    <property type="project" value="UniProtKB-KW"/>
</dbReference>
<dbReference type="Pfam" id="PF07714">
    <property type="entry name" value="PK_Tyr_Ser-Thr"/>
    <property type="match status" value="1"/>
</dbReference>
<dbReference type="PANTHER" id="PTHR27002">
    <property type="entry name" value="RECEPTOR-LIKE SERINE/THREONINE-PROTEIN KINASE SD1-8"/>
    <property type="match status" value="1"/>
</dbReference>
<sequence>MALALAQEMAKKVPGLAVATLVILLLLFVILTTVNNMSPVFSGLFTLTFMVFLIILIMSLRSKEHPGEIEEASILNELTTSGRFNDDEARGRGLQVFSFASSMSATEDFSVENKLGQGGLGKLPEGKEIAVKRLLRSSGQGLQKFKNELVLIAGLQHMNLVRLLGCCVKGDEKMLVYEFMPNKSLDFYIFFIAGRERSPLLVGMLVFIYLGLLSICCLILIRKKRLQEDREKEPTLDELMISDRKKGYHDLKLFSFASIMAATDDFSIQNKLGQGGFGPVYKGKLPDGKEMAVKRLLRSSGQGLQEFKNELVLIAKVQHLNLIRLLGYCVNGDEKMLVYEYMPNKSLDFHLFDPTRRKLLDWKMRSKIIKGIAQGLLYLHKYSRVRIIHRDLKPGNILLDDEMNPKISDFGMARVFGQNEAQATTVRVVGTYGYMAPEYIMKGNFSEKSDVYSFGVLLLEIVSGHKIIHSFCSEECPMSLSDRAWDLWKEGRSTELIDPALADHCTRPEIARCIHVCLLCLQENTVDRPTMSEVVPMISNENLLPLPDPKMPAFSLCRHKLKEANSSPRKRECYSLNEASISDMEPR</sequence>
<evidence type="ECO:0000256" key="10">
    <source>
        <dbReference type="ARBA" id="ARBA00022777"/>
    </source>
</evidence>
<reference evidence="21" key="1">
    <citation type="submission" date="2023-07" db="EMBL/GenBank/DDBJ databases">
        <title>draft genome sequence of fig (Ficus carica).</title>
        <authorList>
            <person name="Takahashi T."/>
            <person name="Nishimura K."/>
        </authorList>
    </citation>
    <scope>NUCLEOTIDE SEQUENCE</scope>
</reference>
<evidence type="ECO:0000256" key="6">
    <source>
        <dbReference type="ARBA" id="ARBA00022692"/>
    </source>
</evidence>
<keyword evidence="3" id="KW-1003">Cell membrane</keyword>
<dbReference type="EMBL" id="BTGU01000033">
    <property type="protein sequence ID" value="GMN50298.1"/>
    <property type="molecule type" value="Genomic_DNA"/>
</dbReference>
<evidence type="ECO:0000313" key="21">
    <source>
        <dbReference type="EMBL" id="GMN50298.1"/>
    </source>
</evidence>
<keyword evidence="4" id="KW-0723">Serine/threonine-protein kinase</keyword>
<keyword evidence="22" id="KW-1185">Reference proteome</keyword>
<evidence type="ECO:0000256" key="1">
    <source>
        <dbReference type="ARBA" id="ARBA00004251"/>
    </source>
</evidence>
<evidence type="ECO:0000256" key="9">
    <source>
        <dbReference type="ARBA" id="ARBA00022741"/>
    </source>
</evidence>
<evidence type="ECO:0000256" key="17">
    <source>
        <dbReference type="ARBA" id="ARBA00047899"/>
    </source>
</evidence>
<dbReference type="PROSITE" id="PS00108">
    <property type="entry name" value="PROTEIN_KINASE_ST"/>
    <property type="match status" value="1"/>
</dbReference>
<feature type="transmembrane region" description="Helical" evidence="19">
    <location>
        <begin position="200"/>
        <end position="221"/>
    </location>
</feature>
<evidence type="ECO:0000256" key="8">
    <source>
        <dbReference type="ARBA" id="ARBA00022734"/>
    </source>
</evidence>
<evidence type="ECO:0000256" key="15">
    <source>
        <dbReference type="ARBA" id="ARBA00023170"/>
    </source>
</evidence>
<evidence type="ECO:0000256" key="18">
    <source>
        <dbReference type="ARBA" id="ARBA00048679"/>
    </source>
</evidence>
<comment type="caution">
    <text evidence="21">The sequence shown here is derived from an EMBL/GenBank/DDBJ whole genome shotgun (WGS) entry which is preliminary data.</text>
</comment>
<evidence type="ECO:0000256" key="19">
    <source>
        <dbReference type="SAM" id="Phobius"/>
    </source>
</evidence>
<dbReference type="InterPro" id="IPR008271">
    <property type="entry name" value="Ser/Thr_kinase_AS"/>
</dbReference>
<dbReference type="PANTHER" id="PTHR27002:SF926">
    <property type="entry name" value="OS07G0535800 PROTEIN"/>
    <property type="match status" value="1"/>
</dbReference>
<dbReference type="EC" id="2.7.11.1" evidence="2"/>
<dbReference type="GO" id="GO:0030246">
    <property type="term" value="F:carbohydrate binding"/>
    <property type="evidence" value="ECO:0007669"/>
    <property type="project" value="UniProtKB-KW"/>
</dbReference>